<dbReference type="PANTHER" id="PTHR31201">
    <property type="entry name" value="OS01G0585100 PROTEIN"/>
    <property type="match status" value="1"/>
</dbReference>
<evidence type="ECO:0000256" key="11">
    <source>
        <dbReference type="ARBA" id="ARBA00023264"/>
    </source>
</evidence>
<feature type="transmembrane region" description="Helical" evidence="14">
    <location>
        <begin position="168"/>
        <end position="186"/>
    </location>
</feature>
<feature type="transmembrane region" description="Helical" evidence="14">
    <location>
        <begin position="289"/>
        <end position="311"/>
    </location>
</feature>
<evidence type="ECO:0000256" key="6">
    <source>
        <dbReference type="ARBA" id="ARBA00022692"/>
    </source>
</evidence>
<evidence type="ECO:0000256" key="13">
    <source>
        <dbReference type="SAM" id="MobiDB-lite"/>
    </source>
</evidence>
<dbReference type="InterPro" id="IPR021261">
    <property type="entry name" value="GPCAT"/>
</dbReference>
<evidence type="ECO:0000313" key="15">
    <source>
        <dbReference type="EMBL" id="OBA22611.1"/>
    </source>
</evidence>
<feature type="transmembrane region" description="Helical" evidence="14">
    <location>
        <begin position="346"/>
        <end position="365"/>
    </location>
</feature>
<keyword evidence="6 14" id="KW-0812">Transmembrane</keyword>
<comment type="subcellular location">
    <subcellularLocation>
        <location evidence="1">Membrane</location>
        <topology evidence="1">Multi-pass membrane protein</topology>
    </subcellularLocation>
</comment>
<dbReference type="Pfam" id="PF10998">
    <property type="entry name" value="DUF2838"/>
    <property type="match status" value="1"/>
</dbReference>
<keyword evidence="9 14" id="KW-0472">Membrane</keyword>
<dbReference type="AlphaFoldDB" id="A0A1A0HF33"/>
<feature type="transmembrane region" description="Helical" evidence="14">
    <location>
        <begin position="377"/>
        <end position="401"/>
    </location>
</feature>
<dbReference type="Proteomes" id="UP000092555">
    <property type="component" value="Unassembled WGS sequence"/>
</dbReference>
<organism evidence="15 16">
    <name type="scientific">Metschnikowia bicuspidata var. bicuspidata NRRL YB-4993</name>
    <dbReference type="NCBI Taxonomy" id="869754"/>
    <lineage>
        <taxon>Eukaryota</taxon>
        <taxon>Fungi</taxon>
        <taxon>Dikarya</taxon>
        <taxon>Ascomycota</taxon>
        <taxon>Saccharomycotina</taxon>
        <taxon>Pichiomycetes</taxon>
        <taxon>Metschnikowiaceae</taxon>
        <taxon>Metschnikowia</taxon>
    </lineage>
</organism>
<gene>
    <name evidence="15" type="ORF">METBIDRAFT_39455</name>
</gene>
<evidence type="ECO:0000256" key="9">
    <source>
        <dbReference type="ARBA" id="ARBA00023136"/>
    </source>
</evidence>
<comment type="similarity">
    <text evidence="2">Belongs to the GPC1 family.</text>
</comment>
<keyword evidence="7 14" id="KW-1133">Transmembrane helix</keyword>
<keyword evidence="11" id="KW-1208">Phospholipid metabolism</keyword>
<keyword evidence="4" id="KW-0444">Lipid biosynthesis</keyword>
<dbReference type="RefSeq" id="XP_018713107.1">
    <property type="nucleotide sequence ID" value="XM_018857144.1"/>
</dbReference>
<keyword evidence="5" id="KW-0808">Transferase</keyword>
<evidence type="ECO:0000256" key="3">
    <source>
        <dbReference type="ARBA" id="ARBA00019082"/>
    </source>
</evidence>
<dbReference type="GO" id="GO:0090640">
    <property type="term" value="P:phosphatidylcholine biosynthesis from sn-glycero-3-phosphocholine"/>
    <property type="evidence" value="ECO:0007669"/>
    <property type="project" value="EnsemblFungi"/>
</dbReference>
<proteinExistence type="inferred from homology"/>
<feature type="transmembrane region" description="Helical" evidence="14">
    <location>
        <begin position="193"/>
        <end position="212"/>
    </location>
</feature>
<feature type="transmembrane region" description="Helical" evidence="14">
    <location>
        <begin position="143"/>
        <end position="162"/>
    </location>
</feature>
<dbReference type="OrthoDB" id="406287at2759"/>
<evidence type="ECO:0000256" key="8">
    <source>
        <dbReference type="ARBA" id="ARBA00023098"/>
    </source>
</evidence>
<dbReference type="GO" id="GO:0036151">
    <property type="term" value="P:phosphatidylcholine acyl-chain remodeling"/>
    <property type="evidence" value="ECO:0007669"/>
    <property type="project" value="EnsemblFungi"/>
</dbReference>
<reference evidence="15 16" key="1">
    <citation type="submission" date="2016-05" db="EMBL/GenBank/DDBJ databases">
        <title>Comparative genomics of biotechnologically important yeasts.</title>
        <authorList>
            <consortium name="DOE Joint Genome Institute"/>
            <person name="Riley R."/>
            <person name="Haridas S."/>
            <person name="Wolfe K.H."/>
            <person name="Lopes M.R."/>
            <person name="Hittinger C.T."/>
            <person name="Goker M."/>
            <person name="Salamov A."/>
            <person name="Wisecaver J."/>
            <person name="Long T.M."/>
            <person name="Aerts A.L."/>
            <person name="Barry K."/>
            <person name="Choi C."/>
            <person name="Clum A."/>
            <person name="Coughlan A.Y."/>
            <person name="Deshpande S."/>
            <person name="Douglass A.P."/>
            <person name="Hanson S.J."/>
            <person name="Klenk H.-P."/>
            <person name="LaButti K."/>
            <person name="Lapidus A."/>
            <person name="Lindquist E."/>
            <person name="Lipzen A."/>
            <person name="Meier-kolthoff J.P."/>
            <person name="Ohm R.A."/>
            <person name="Otillar R.P."/>
            <person name="Pangilinan J."/>
            <person name="Peng Y."/>
            <person name="Rokas A."/>
            <person name="Rosa C.A."/>
            <person name="Scheuner C."/>
            <person name="Sibirny A.A."/>
            <person name="Slot J.C."/>
            <person name="Stielow J.B."/>
            <person name="Sun H."/>
            <person name="Kurtzman C.P."/>
            <person name="Blackwell M."/>
            <person name="Grigoriev I.V."/>
            <person name="Jeffries T.W."/>
        </authorList>
    </citation>
    <scope>NUCLEOTIDE SEQUENCE [LARGE SCALE GENOMIC DNA]</scope>
    <source>
        <strain evidence="15 16">NRRL YB-4993</strain>
    </source>
</reference>
<keyword evidence="12" id="KW-0012">Acyltransferase</keyword>
<feature type="region of interest" description="Disordered" evidence="13">
    <location>
        <begin position="428"/>
        <end position="465"/>
    </location>
</feature>
<dbReference type="GO" id="GO:0106158">
    <property type="term" value="F:glycero-3-phosphocholine acyltransferase activity"/>
    <property type="evidence" value="ECO:0007669"/>
    <property type="project" value="EnsemblFungi"/>
</dbReference>
<protein>
    <recommendedName>
        <fullName evidence="3">Glycerophosphocholine acyltransferase 1</fullName>
    </recommendedName>
</protein>
<evidence type="ECO:0000256" key="1">
    <source>
        <dbReference type="ARBA" id="ARBA00004141"/>
    </source>
</evidence>
<evidence type="ECO:0000256" key="2">
    <source>
        <dbReference type="ARBA" id="ARBA00006675"/>
    </source>
</evidence>
<dbReference type="GO" id="GO:0016020">
    <property type="term" value="C:membrane"/>
    <property type="evidence" value="ECO:0007669"/>
    <property type="project" value="UniProtKB-SubCell"/>
</dbReference>
<feature type="compositionally biased region" description="Polar residues" evidence="13">
    <location>
        <begin position="437"/>
        <end position="450"/>
    </location>
</feature>
<feature type="transmembrane region" description="Helical" evidence="14">
    <location>
        <begin position="249"/>
        <end position="269"/>
    </location>
</feature>
<dbReference type="GeneID" id="30030120"/>
<keyword evidence="10" id="KW-0594">Phospholipid biosynthesis</keyword>
<feature type="transmembrane region" description="Helical" evidence="14">
    <location>
        <begin position="218"/>
        <end position="237"/>
    </location>
</feature>
<accession>A0A1A0HF33</accession>
<keyword evidence="16" id="KW-1185">Reference proteome</keyword>
<dbReference type="EMBL" id="LXTC01000002">
    <property type="protein sequence ID" value="OBA22611.1"/>
    <property type="molecule type" value="Genomic_DNA"/>
</dbReference>
<sequence>MAEGLEAPSNAKTGEEIAEFPVDALESDDEALVHSVPMRRSDSSVSVSFLDLLKLLVMPDYDFGSGFDQVSDSTKRKFMEMKNRTREKLLRFKADKQVAGLRSKTKKFSPQDLAKFQEGLNKRLNRFDSAIQESLQSLATEKAFYAFAVTLIGAAGFIIGKYPVYFPVFHTVLFCVLMPIRFYTYFKLGFQYYLADLCYYVNVLLLLFLWVFPHSESLFVSVFLLALGTLSFAVITWRNSLVLHLIEKTTSSFIHVMPPLTMFILVHQTPADYVARRYPAVALVGKWNFVNGIIVTSIYYTVWQVAYHYFITVKRREQIAKGRVTSFTYLKKSQSKSPLGRFVNSLPYPWMQIAAFTLIQFGYQMLTMLPCPIWFRYKYACGAFVLFVFTWSAYNGATYYIEVFGKRFEKELKQLRIEIEELQLRLDRQEGERDSAKTSPDVSPVIQATSGEPLVVNQGDRDAEI</sequence>
<evidence type="ECO:0000256" key="12">
    <source>
        <dbReference type="ARBA" id="ARBA00023315"/>
    </source>
</evidence>
<evidence type="ECO:0000256" key="7">
    <source>
        <dbReference type="ARBA" id="ARBA00022989"/>
    </source>
</evidence>
<dbReference type="PANTHER" id="PTHR31201:SF1">
    <property type="entry name" value="GLYCEROPHOSPHOCHOLINE ACYLTRANSFERASE 1"/>
    <property type="match status" value="1"/>
</dbReference>
<evidence type="ECO:0000256" key="5">
    <source>
        <dbReference type="ARBA" id="ARBA00022679"/>
    </source>
</evidence>
<evidence type="ECO:0000256" key="10">
    <source>
        <dbReference type="ARBA" id="ARBA00023209"/>
    </source>
</evidence>
<evidence type="ECO:0000313" key="16">
    <source>
        <dbReference type="Proteomes" id="UP000092555"/>
    </source>
</evidence>
<comment type="caution">
    <text evidence="15">The sequence shown here is derived from an EMBL/GenBank/DDBJ whole genome shotgun (WGS) entry which is preliminary data.</text>
</comment>
<keyword evidence="8" id="KW-0443">Lipid metabolism</keyword>
<evidence type="ECO:0000256" key="4">
    <source>
        <dbReference type="ARBA" id="ARBA00022516"/>
    </source>
</evidence>
<evidence type="ECO:0000256" key="14">
    <source>
        <dbReference type="SAM" id="Phobius"/>
    </source>
</evidence>
<name>A0A1A0HF33_9ASCO</name>